<keyword evidence="2" id="KW-1185">Reference proteome</keyword>
<evidence type="ECO:0000313" key="2">
    <source>
        <dbReference type="Proteomes" id="UP001148629"/>
    </source>
</evidence>
<protein>
    <submittedName>
        <fullName evidence="1">Uncharacterized protein</fullName>
    </submittedName>
</protein>
<evidence type="ECO:0000313" key="1">
    <source>
        <dbReference type="EMBL" id="KAJ3536677.1"/>
    </source>
</evidence>
<name>A0ACC1SCF0_9HYPO</name>
<accession>A0ACC1SCF0</accession>
<comment type="caution">
    <text evidence="1">The sequence shown here is derived from an EMBL/GenBank/DDBJ whole genome shotgun (WGS) entry which is preliminary data.</text>
</comment>
<reference evidence="1" key="1">
    <citation type="submission" date="2022-08" db="EMBL/GenBank/DDBJ databases">
        <title>Genome Sequence of Fusarium decemcellulare.</title>
        <authorList>
            <person name="Buettner E."/>
        </authorList>
    </citation>
    <scope>NUCLEOTIDE SEQUENCE</scope>
    <source>
        <strain evidence="1">Babe19</strain>
    </source>
</reference>
<sequence>MADAHLPNSHPDVTPDWQPYDFPRTSLLEGIKVQLVEGSGGQRYAGSVPQVWSAVAGRRLAAHGGFCATTLMTTARQYNRDKYEHLAQVEPLNMFVEFLEPLPVGPYEVALETLHLGKRGSTIQARLISNEDEKEHTCTIGIIRFGILKDEGHTENIHPPVGPLPDRVNECMRWTDALYFFFNPPTASVRTYVPKDKGSPFWSEKYGGQNSRYQWAKLDNGESFQLEHITMLADLVPAIPANFAEEGLMVATRFRIPTTAIHIMFHSEVKDQEWLLTKSSMNRLHAGRFDMNIQLINDDGEMVASCVHLCSVIPQGKSGQITGKL</sequence>
<gene>
    <name evidence="1" type="ORF">NM208_g6622</name>
</gene>
<dbReference type="Proteomes" id="UP001148629">
    <property type="component" value="Unassembled WGS sequence"/>
</dbReference>
<proteinExistence type="predicted"/>
<dbReference type="EMBL" id="JANRMS010000626">
    <property type="protein sequence ID" value="KAJ3536677.1"/>
    <property type="molecule type" value="Genomic_DNA"/>
</dbReference>
<organism evidence="1 2">
    <name type="scientific">Fusarium decemcellulare</name>
    <dbReference type="NCBI Taxonomy" id="57161"/>
    <lineage>
        <taxon>Eukaryota</taxon>
        <taxon>Fungi</taxon>
        <taxon>Dikarya</taxon>
        <taxon>Ascomycota</taxon>
        <taxon>Pezizomycotina</taxon>
        <taxon>Sordariomycetes</taxon>
        <taxon>Hypocreomycetidae</taxon>
        <taxon>Hypocreales</taxon>
        <taxon>Nectriaceae</taxon>
        <taxon>Fusarium</taxon>
        <taxon>Fusarium decemcellulare species complex</taxon>
    </lineage>
</organism>